<dbReference type="Gene3D" id="3.40.50.360">
    <property type="match status" value="1"/>
</dbReference>
<evidence type="ECO:0000256" key="9">
    <source>
        <dbReference type="ARBA" id="ARBA00022723"/>
    </source>
</evidence>
<evidence type="ECO:0000256" key="12">
    <source>
        <dbReference type="ARBA" id="ARBA00022982"/>
    </source>
</evidence>
<dbReference type="RefSeq" id="XP_022516246.1">
    <property type="nucleotide sequence ID" value="XM_022651273.1"/>
</dbReference>
<dbReference type="Gene3D" id="3.30.70.2450">
    <property type="match status" value="1"/>
</dbReference>
<keyword evidence="13" id="KW-0560">Oxidoreductase</keyword>
<dbReference type="InterPro" id="IPR001128">
    <property type="entry name" value="Cyt_P450"/>
</dbReference>
<dbReference type="PROSITE" id="PS50902">
    <property type="entry name" value="FLAVODOXIN_LIKE"/>
    <property type="match status" value="1"/>
</dbReference>
<organism evidence="21 22">
    <name type="scientific">Fonsecaea monophora</name>
    <dbReference type="NCBI Taxonomy" id="254056"/>
    <lineage>
        <taxon>Eukaryota</taxon>
        <taxon>Fungi</taxon>
        <taxon>Dikarya</taxon>
        <taxon>Ascomycota</taxon>
        <taxon>Pezizomycotina</taxon>
        <taxon>Eurotiomycetes</taxon>
        <taxon>Chaetothyriomycetidae</taxon>
        <taxon>Chaetothyriales</taxon>
        <taxon>Herpotrichiellaceae</taxon>
        <taxon>Fonsecaea</taxon>
    </lineage>
</organism>
<dbReference type="GO" id="GO:0003958">
    <property type="term" value="F:NADPH-hemoprotein reductase activity"/>
    <property type="evidence" value="ECO:0007669"/>
    <property type="project" value="UniProtKB-EC"/>
</dbReference>
<dbReference type="InterPro" id="IPR023173">
    <property type="entry name" value="NADPH_Cyt_P450_Rdtase_alpha"/>
</dbReference>
<dbReference type="InterPro" id="IPR036188">
    <property type="entry name" value="FAD/NAD-bd_sf"/>
</dbReference>
<feature type="domain" description="FAD-binding FR-type" evidence="20">
    <location>
        <begin position="1148"/>
        <end position="1362"/>
    </location>
</feature>
<feature type="transmembrane region" description="Helical" evidence="18">
    <location>
        <begin position="440"/>
        <end position="461"/>
    </location>
</feature>
<evidence type="ECO:0000256" key="18">
    <source>
        <dbReference type="SAM" id="Phobius"/>
    </source>
</evidence>
<dbReference type="InterPro" id="IPR039261">
    <property type="entry name" value="FNR_nucleotide-bd"/>
</dbReference>
<dbReference type="GO" id="GO:0016712">
    <property type="term" value="F:oxidoreductase activity, acting on paired donors, with incorporation or reduction of molecular oxygen, reduced flavin or flavoprotein as one donor, and incorporation of one atom of oxygen"/>
    <property type="evidence" value="ECO:0007669"/>
    <property type="project" value="UniProtKB-EC"/>
</dbReference>
<keyword evidence="11" id="KW-0521">NADP</keyword>
<dbReference type="SUPFAM" id="SSF52343">
    <property type="entry name" value="Ferredoxin reductase-like, C-terminal NADP-linked domain"/>
    <property type="match status" value="1"/>
</dbReference>
<evidence type="ECO:0000256" key="16">
    <source>
        <dbReference type="ARBA" id="ARBA00047827"/>
    </source>
</evidence>
<comment type="cofactor">
    <cofactor evidence="2">
        <name>heme</name>
        <dbReference type="ChEBI" id="CHEBI:30413"/>
    </cofactor>
</comment>
<dbReference type="GO" id="GO:0005829">
    <property type="term" value="C:cytosol"/>
    <property type="evidence" value="ECO:0007669"/>
    <property type="project" value="TreeGrafter"/>
</dbReference>
<protein>
    <recommendedName>
        <fullName evidence="23">NADPH--cytochrome P450 reductase</fullName>
    </recommendedName>
</protein>
<name>A0A177FJ24_9EURO</name>
<evidence type="ECO:0000259" key="19">
    <source>
        <dbReference type="PROSITE" id="PS50902"/>
    </source>
</evidence>
<dbReference type="Gene3D" id="3.50.50.60">
    <property type="entry name" value="FAD/NAD(P)-binding domain"/>
    <property type="match status" value="1"/>
</dbReference>
<dbReference type="InterPro" id="IPR002938">
    <property type="entry name" value="FAD-bd"/>
</dbReference>
<keyword evidence="12" id="KW-0249">Electron transport</keyword>
<feature type="domain" description="Flavodoxin-like" evidence="19">
    <location>
        <begin position="976"/>
        <end position="1116"/>
    </location>
</feature>
<dbReference type="CDD" id="cd06206">
    <property type="entry name" value="bifunctional_CYPOR"/>
    <property type="match status" value="1"/>
</dbReference>
<gene>
    <name evidence="21" type="ORF">AYO21_01290</name>
</gene>
<dbReference type="Gene3D" id="1.10.630.10">
    <property type="entry name" value="Cytochrome P450"/>
    <property type="match status" value="1"/>
</dbReference>
<keyword evidence="10" id="KW-0274">FAD</keyword>
<keyword evidence="22" id="KW-1185">Reference proteome</keyword>
<evidence type="ECO:0000256" key="8">
    <source>
        <dbReference type="ARBA" id="ARBA00022643"/>
    </source>
</evidence>
<dbReference type="Pfam" id="PF01494">
    <property type="entry name" value="FAD_binding_3"/>
    <property type="match status" value="1"/>
</dbReference>
<dbReference type="SUPFAM" id="SSF51905">
    <property type="entry name" value="FAD/NAD(P)-binding domain"/>
    <property type="match status" value="1"/>
</dbReference>
<evidence type="ECO:0000259" key="20">
    <source>
        <dbReference type="PROSITE" id="PS51384"/>
    </source>
</evidence>
<evidence type="ECO:0000256" key="1">
    <source>
        <dbReference type="ARBA" id="ARBA00001917"/>
    </source>
</evidence>
<dbReference type="Gene3D" id="2.40.30.10">
    <property type="entry name" value="Translation factors"/>
    <property type="match status" value="1"/>
</dbReference>
<evidence type="ECO:0000256" key="6">
    <source>
        <dbReference type="ARBA" id="ARBA00022617"/>
    </source>
</evidence>
<keyword evidence="18" id="KW-0812">Transmembrane</keyword>
<dbReference type="InterPro" id="IPR036396">
    <property type="entry name" value="Cyt_P450_sf"/>
</dbReference>
<evidence type="ECO:0008006" key="23">
    <source>
        <dbReference type="Google" id="ProtNLM"/>
    </source>
</evidence>
<evidence type="ECO:0000313" key="21">
    <source>
        <dbReference type="EMBL" id="OAG44294.1"/>
    </source>
</evidence>
<dbReference type="SUPFAM" id="SSF48264">
    <property type="entry name" value="Cytochrome P450"/>
    <property type="match status" value="1"/>
</dbReference>
<dbReference type="EMBL" id="LVKK01000005">
    <property type="protein sequence ID" value="OAG44294.1"/>
    <property type="molecule type" value="Genomic_DNA"/>
</dbReference>
<evidence type="ECO:0000256" key="7">
    <source>
        <dbReference type="ARBA" id="ARBA00022630"/>
    </source>
</evidence>
<dbReference type="OrthoDB" id="1470350at2759"/>
<dbReference type="InterPro" id="IPR017972">
    <property type="entry name" value="Cyt_P450_CS"/>
</dbReference>
<dbReference type="GO" id="GO:0071949">
    <property type="term" value="F:FAD binding"/>
    <property type="evidence" value="ECO:0007669"/>
    <property type="project" value="InterPro"/>
</dbReference>
<dbReference type="Pfam" id="PF00067">
    <property type="entry name" value="p450"/>
    <property type="match status" value="1"/>
</dbReference>
<comment type="cofactor">
    <cofactor evidence="1">
        <name>FMN</name>
        <dbReference type="ChEBI" id="CHEBI:58210"/>
    </cofactor>
</comment>
<dbReference type="InterPro" id="IPR003097">
    <property type="entry name" value="CysJ-like_FAD-binding"/>
</dbReference>
<dbReference type="Pfam" id="PF00258">
    <property type="entry name" value="Flavodoxin_1"/>
    <property type="match status" value="1"/>
</dbReference>
<feature type="transmembrane region" description="Helical" evidence="18">
    <location>
        <begin position="473"/>
        <end position="496"/>
    </location>
</feature>
<dbReference type="PANTHER" id="PTHR19384:SF127">
    <property type="entry name" value="BIFUNCTIONAL CYTOCHROME P450_NADPH--P450 REDUCTASE"/>
    <property type="match status" value="1"/>
</dbReference>
<evidence type="ECO:0000256" key="5">
    <source>
        <dbReference type="ARBA" id="ARBA00022448"/>
    </source>
</evidence>
<evidence type="ECO:0000256" key="10">
    <source>
        <dbReference type="ARBA" id="ARBA00022827"/>
    </source>
</evidence>
<dbReference type="PROSITE" id="PS51384">
    <property type="entry name" value="FAD_FR"/>
    <property type="match status" value="1"/>
</dbReference>
<comment type="caution">
    <text evidence="21">The sequence shown here is derived from an EMBL/GenBank/DDBJ whole genome shotgun (WGS) entry which is preliminary data.</text>
</comment>
<dbReference type="InterPro" id="IPR017938">
    <property type="entry name" value="Riboflavin_synthase-like_b-brl"/>
</dbReference>
<keyword evidence="15" id="KW-0503">Monooxygenase</keyword>
<comment type="catalytic activity">
    <reaction evidence="16">
        <text>an organic molecule + reduced [NADPH--hemoprotein reductase] + O2 = an alcohol + oxidized [NADPH--hemoprotein reductase] + H2O + H(+)</text>
        <dbReference type="Rhea" id="RHEA:17149"/>
        <dbReference type="Rhea" id="RHEA-COMP:11964"/>
        <dbReference type="Rhea" id="RHEA-COMP:11965"/>
        <dbReference type="ChEBI" id="CHEBI:15377"/>
        <dbReference type="ChEBI" id="CHEBI:15378"/>
        <dbReference type="ChEBI" id="CHEBI:15379"/>
        <dbReference type="ChEBI" id="CHEBI:30879"/>
        <dbReference type="ChEBI" id="CHEBI:57618"/>
        <dbReference type="ChEBI" id="CHEBI:58210"/>
        <dbReference type="ChEBI" id="CHEBI:142491"/>
        <dbReference type="EC" id="1.14.14.1"/>
    </reaction>
</comment>
<keyword evidence="14" id="KW-0408">Iron</keyword>
<dbReference type="Pfam" id="PF00175">
    <property type="entry name" value="NAD_binding_1"/>
    <property type="match status" value="1"/>
</dbReference>
<evidence type="ECO:0000256" key="4">
    <source>
        <dbReference type="ARBA" id="ARBA00010018"/>
    </source>
</evidence>
<dbReference type="GO" id="GO:0010181">
    <property type="term" value="F:FMN binding"/>
    <property type="evidence" value="ECO:0007669"/>
    <property type="project" value="InterPro"/>
</dbReference>
<keyword evidence="8" id="KW-0288">FMN</keyword>
<dbReference type="SUPFAM" id="SSF63380">
    <property type="entry name" value="Riboflavin synthase domain-like"/>
    <property type="match status" value="1"/>
</dbReference>
<dbReference type="GO" id="GO:0020037">
    <property type="term" value="F:heme binding"/>
    <property type="evidence" value="ECO:0007669"/>
    <property type="project" value="InterPro"/>
</dbReference>
<keyword evidence="18" id="KW-0472">Membrane</keyword>
<dbReference type="InterPro" id="IPR008254">
    <property type="entry name" value="Flavodoxin/NO_synth"/>
</dbReference>
<dbReference type="GeneID" id="34596469"/>
<dbReference type="PANTHER" id="PTHR19384">
    <property type="entry name" value="NITRIC OXIDE SYNTHASE-RELATED"/>
    <property type="match status" value="1"/>
</dbReference>
<evidence type="ECO:0000256" key="3">
    <source>
        <dbReference type="ARBA" id="ARBA00001974"/>
    </source>
</evidence>
<keyword evidence="7" id="KW-0285">Flavoprotein</keyword>
<dbReference type="GO" id="GO:0005506">
    <property type="term" value="F:iron ion binding"/>
    <property type="evidence" value="ECO:0007669"/>
    <property type="project" value="InterPro"/>
</dbReference>
<evidence type="ECO:0000256" key="11">
    <source>
        <dbReference type="ARBA" id="ARBA00022857"/>
    </source>
</evidence>
<evidence type="ECO:0000256" key="17">
    <source>
        <dbReference type="ARBA" id="ARBA00049342"/>
    </source>
</evidence>
<evidence type="ECO:0000256" key="2">
    <source>
        <dbReference type="ARBA" id="ARBA00001971"/>
    </source>
</evidence>
<evidence type="ECO:0000256" key="13">
    <source>
        <dbReference type="ARBA" id="ARBA00023002"/>
    </source>
</evidence>
<sequence>MGKQTPVNKVIIVGAGPSGLLLGILLAKQGVKVQILEAAGELDKNPRAAHYAPSAVYELHRAGVLDDVKAQGIHPDAVCWRHPDGTFIAGIRSRFDIEFPMVCLPLDQLDVLLLQHFLAQPDTEVLWNHKVVSIEQDDNEARVHVESAEGKKTFGADYIVGCDGANSQIRRSLFGDLNYPGETLQKQIIATNVYYDFHKFGYWDSNFIIDENDWYMAARITQDGLWRVTYGDVWGLSNEEYLARQPERYEKILPGHPKPGDYKLVSASPYKLHQRCAESFRVGRFLLAADAAHLCNPFGGLGLTGGIADVGSLFDALVALKDGKADDSILDKYSEVRRKKWAEIIDPMSRANFRRVCLDEAESERQEFWELCKKMEEDEELARQMAQGTNILREDFREYLTASAAITEPRYDIATAYIEDVQIQTSLLQISHTLPPPNGIAHNFPVVLEGMTLAAFAVLLVGGKQKREQGWGVLTILVALAAFVQAIGMALMAYLYENDERFFSGWYLDKSWTMCPIFKLTTLGTERYVISSVELLNEVCDEKRFCKAVSGALQQVRNGAGNGLFTAYPGEHDWEVAHRVLVPAFGPIVLMFVDDEMYDIGTQLIAKWARGGPEQKIAATDDFTRLTLDSIALCVMDKRFNSFYSEKLHPFVDAMVGFLLESGRRTQRTRIGSLLNRSVERQYYQDIDTMRTVAKEMVDHRRANPVDKKDLLNAMLFGKDPKTGERMTDDSIINNIITFLIAGHETTSGLLSFAFYQLCKNPEAMRKAQEEVDSVVGKGPVTVQHLTKLPYIEAVMRETLRLNPTAPAFALKPLDTVAGPVVLAGKYTIPPGSPIIALLTKAHRDPVVYGADAEEFKPERMYGENFTKLPPNSWKPFGNGARGCIGRPFAWQEAILAIALILQNFNVRLDDPSYQLQIKQTLTVKPDNLFLRATLREGIDPVTLERKLYAGVQTEDAHHKERSALAKKVGGVGKPMLILYGSNSGTCEGLAQGLANSAANRGFNASVKPLDAAVEHLPSDQPVIIITASYEGNPPDNAAGFVEWLKTVDAEKVKNVQFAVFGCGHHDWVTTFQKIPKLIDSELTAKGAKQIVERGQSDVAEGKVFDDFDVWQDENLWRALSADGASDEIAEALNMEISTSARASHLRHNVQDALVLENELLTDPSIPEKRHTEFRLPTNMTYEAGDYLALLPVNNMKTISRVLRRFGLPWDAIMTLAKGAHTTIPTATPIAITGVLAAYVELSNPASRKHIATLGKYTKDESVRKEVLGITEPLSVLEILEKYPSIELPFALYLAMLPPMRIRQYSISSSPLHDPTKVSITYSVVGADTNHMGVATNYLKLLQPGTRAQLMIKKSHASFHLPLDPKTPIIMVCAGTGLAPFLGFVQERAVRIAAAGGNRDAFGEALLFIGCRYHDKDRLHAKQLDEWADQGAVKLFYAFSREPERSEGCKYIQDRLWRERDTLSKLFGEGAKAYICGNAALGKGIADVAAKIAVEGAKKAGKDLSHEDGLKWWNKLRGERYAVDVFD</sequence>
<comment type="catalytic activity">
    <reaction evidence="17">
        <text>2 oxidized [cytochrome P450] + NADPH = 2 reduced [cytochrome P450] + NADP(+) + H(+)</text>
        <dbReference type="Rhea" id="RHEA:24040"/>
        <dbReference type="Rhea" id="RHEA-COMP:14627"/>
        <dbReference type="Rhea" id="RHEA-COMP:14628"/>
        <dbReference type="ChEBI" id="CHEBI:15378"/>
        <dbReference type="ChEBI" id="CHEBI:55376"/>
        <dbReference type="ChEBI" id="CHEBI:57783"/>
        <dbReference type="ChEBI" id="CHEBI:58349"/>
        <dbReference type="ChEBI" id="CHEBI:60344"/>
        <dbReference type="EC" id="1.6.2.4"/>
    </reaction>
</comment>
<dbReference type="Pfam" id="PF00667">
    <property type="entry name" value="FAD_binding_1"/>
    <property type="match status" value="1"/>
</dbReference>
<evidence type="ECO:0000256" key="14">
    <source>
        <dbReference type="ARBA" id="ARBA00023004"/>
    </source>
</evidence>
<keyword evidence="18" id="KW-1133">Transmembrane helix</keyword>
<accession>A0A177FJ24</accession>
<dbReference type="SUPFAM" id="SSF52218">
    <property type="entry name" value="Flavoproteins"/>
    <property type="match status" value="1"/>
</dbReference>
<dbReference type="InterPro" id="IPR017927">
    <property type="entry name" value="FAD-bd_FR_type"/>
</dbReference>
<keyword evidence="9" id="KW-0479">Metal-binding</keyword>
<dbReference type="PRINTS" id="PR00420">
    <property type="entry name" value="RNGMNOXGNASE"/>
</dbReference>
<evidence type="ECO:0000313" key="22">
    <source>
        <dbReference type="Proteomes" id="UP000077002"/>
    </source>
</evidence>
<keyword evidence="5" id="KW-0813">Transport</keyword>
<keyword evidence="6" id="KW-0349">Heme</keyword>
<evidence type="ECO:0000256" key="15">
    <source>
        <dbReference type="ARBA" id="ARBA00023033"/>
    </source>
</evidence>
<dbReference type="Proteomes" id="UP000077002">
    <property type="component" value="Unassembled WGS sequence"/>
</dbReference>
<comment type="similarity">
    <text evidence="4">In the N-terminal section; belongs to the cytochrome P450 family.</text>
</comment>
<dbReference type="PROSITE" id="PS00086">
    <property type="entry name" value="CYTOCHROME_P450"/>
    <property type="match status" value="1"/>
</dbReference>
<dbReference type="Gene3D" id="3.40.50.80">
    <property type="entry name" value="Nucleotide-binding domain of ferredoxin-NADP reductase (FNR) module"/>
    <property type="match status" value="1"/>
</dbReference>
<comment type="cofactor">
    <cofactor evidence="3">
        <name>FAD</name>
        <dbReference type="ChEBI" id="CHEBI:57692"/>
    </cofactor>
</comment>
<proteinExistence type="inferred from homology"/>
<dbReference type="InterPro" id="IPR001433">
    <property type="entry name" value="OxRdtase_FAD/NAD-bd"/>
</dbReference>
<dbReference type="CDD" id="cd11068">
    <property type="entry name" value="CYP120A1"/>
    <property type="match status" value="1"/>
</dbReference>
<dbReference type="FunFam" id="1.10.630.10:FF:000040">
    <property type="entry name" value="Bifunctional cytochrome P450/NADPH--P450 reductase"/>
    <property type="match status" value="1"/>
</dbReference>
<dbReference type="Gene3D" id="1.20.990.10">
    <property type="entry name" value="NADPH-cytochrome p450 Reductase, Chain A, domain 3"/>
    <property type="match status" value="1"/>
</dbReference>
<dbReference type="InterPro" id="IPR029039">
    <property type="entry name" value="Flavoprotein-like_sf"/>
</dbReference>
<reference evidence="21 22" key="1">
    <citation type="submission" date="2016-03" db="EMBL/GenBank/DDBJ databases">
        <title>Draft genome sequence of the Fonsecaea monophora CBS 269.37.</title>
        <authorList>
            <person name="Bombassaro A."/>
            <person name="Vinicius W.A."/>
            <person name="De Hoog S."/>
            <person name="Sun J."/>
            <person name="Souza E.M."/>
            <person name="Raittz R.T."/>
            <person name="Costa F."/>
            <person name="Leao A.C."/>
            <person name="Tadra-Sfeir M.Z."/>
            <person name="Baura V."/>
            <person name="Balsanelli E."/>
            <person name="Pedrosa F.O."/>
            <person name="Moreno L.F."/>
            <person name="Steffens M.B."/>
            <person name="Xi L."/>
            <person name="Bocca A.L."/>
            <person name="Felipe M.S."/>
            <person name="Teixeira M."/>
            <person name="Telles Filho F.Q."/>
            <person name="Azevedo C.M."/>
            <person name="Gomes R."/>
            <person name="Vicente V.A."/>
        </authorList>
    </citation>
    <scope>NUCLEOTIDE SEQUENCE [LARGE SCALE GENOMIC DNA]</scope>
    <source>
        <strain evidence="21 22">CBS 269.37</strain>
    </source>
</reference>